<evidence type="ECO:0000259" key="9">
    <source>
        <dbReference type="PROSITE" id="PS50262"/>
    </source>
</evidence>
<evidence type="ECO:0000256" key="2">
    <source>
        <dbReference type="ARBA" id="ARBA00022692"/>
    </source>
</evidence>
<comment type="subcellular location">
    <subcellularLocation>
        <location evidence="1">Membrane</location>
        <topology evidence="1">Multi-pass membrane protein</topology>
    </subcellularLocation>
</comment>
<dbReference type="EMBL" id="VSWD01000012">
    <property type="protein sequence ID" value="KAK3086792.1"/>
    <property type="molecule type" value="Genomic_DNA"/>
</dbReference>
<dbReference type="AlphaFoldDB" id="A0AA88XK62"/>
<dbReference type="PRINTS" id="PR00237">
    <property type="entry name" value="GPCRRHODOPSN"/>
</dbReference>
<dbReference type="PROSITE" id="PS50262">
    <property type="entry name" value="G_PROTEIN_RECEP_F1_2"/>
    <property type="match status" value="1"/>
</dbReference>
<sequence>MSDLALHNYSCNESQNFRVGQVPSPPVYILASTSALMALIFILGLIGNVIVMIVVGCSRNMRSIVNTYLLNLCVADLLVLMICMPAALTELYTRDVWIYGEFLCK</sequence>
<keyword evidence="2 8" id="KW-0812">Transmembrane</keyword>
<protein>
    <recommendedName>
        <fullName evidence="9">G-protein coupled receptors family 1 profile domain-containing protein</fullName>
    </recommendedName>
</protein>
<dbReference type="InterPro" id="IPR017452">
    <property type="entry name" value="GPCR_Rhodpsn_7TM"/>
</dbReference>
<keyword evidence="6" id="KW-0675">Receptor</keyword>
<feature type="transmembrane region" description="Helical" evidence="8">
    <location>
        <begin position="68"/>
        <end position="88"/>
    </location>
</feature>
<dbReference type="InterPro" id="IPR000276">
    <property type="entry name" value="GPCR_Rhodpsn"/>
</dbReference>
<keyword evidence="5 8" id="KW-0472">Membrane</keyword>
<evidence type="ECO:0000256" key="1">
    <source>
        <dbReference type="ARBA" id="ARBA00004141"/>
    </source>
</evidence>
<keyword evidence="11" id="KW-1185">Reference proteome</keyword>
<accession>A0AA88XK62</accession>
<comment type="caution">
    <text evidence="10">The sequence shown here is derived from an EMBL/GenBank/DDBJ whole genome shotgun (WGS) entry which is preliminary data.</text>
</comment>
<evidence type="ECO:0000256" key="4">
    <source>
        <dbReference type="ARBA" id="ARBA00023040"/>
    </source>
</evidence>
<dbReference type="Gene3D" id="1.20.1070.10">
    <property type="entry name" value="Rhodopsin 7-helix transmembrane proteins"/>
    <property type="match status" value="1"/>
</dbReference>
<dbReference type="GO" id="GO:0005886">
    <property type="term" value="C:plasma membrane"/>
    <property type="evidence" value="ECO:0007669"/>
    <property type="project" value="TreeGrafter"/>
</dbReference>
<dbReference type="PANTHER" id="PTHR24243">
    <property type="entry name" value="G-PROTEIN COUPLED RECEPTOR"/>
    <property type="match status" value="1"/>
</dbReference>
<proteinExistence type="predicted"/>
<gene>
    <name evidence="10" type="ORF">FSP39_023554</name>
</gene>
<dbReference type="Pfam" id="PF00001">
    <property type="entry name" value="7tm_1"/>
    <property type="match status" value="1"/>
</dbReference>
<dbReference type="PANTHER" id="PTHR24243:SF233">
    <property type="entry name" value="THYROTROPIN-RELEASING HORMONE RECEPTOR"/>
    <property type="match status" value="1"/>
</dbReference>
<dbReference type="Proteomes" id="UP001186944">
    <property type="component" value="Unassembled WGS sequence"/>
</dbReference>
<evidence type="ECO:0000313" key="11">
    <source>
        <dbReference type="Proteomes" id="UP001186944"/>
    </source>
</evidence>
<keyword evidence="7" id="KW-0807">Transducer</keyword>
<evidence type="ECO:0000256" key="5">
    <source>
        <dbReference type="ARBA" id="ARBA00023136"/>
    </source>
</evidence>
<evidence type="ECO:0000256" key="7">
    <source>
        <dbReference type="ARBA" id="ARBA00023224"/>
    </source>
</evidence>
<organism evidence="10 11">
    <name type="scientific">Pinctada imbricata</name>
    <name type="common">Atlantic pearl-oyster</name>
    <name type="synonym">Pinctada martensii</name>
    <dbReference type="NCBI Taxonomy" id="66713"/>
    <lineage>
        <taxon>Eukaryota</taxon>
        <taxon>Metazoa</taxon>
        <taxon>Spiralia</taxon>
        <taxon>Lophotrochozoa</taxon>
        <taxon>Mollusca</taxon>
        <taxon>Bivalvia</taxon>
        <taxon>Autobranchia</taxon>
        <taxon>Pteriomorphia</taxon>
        <taxon>Pterioida</taxon>
        <taxon>Pterioidea</taxon>
        <taxon>Pteriidae</taxon>
        <taxon>Pinctada</taxon>
    </lineage>
</organism>
<evidence type="ECO:0000256" key="8">
    <source>
        <dbReference type="SAM" id="Phobius"/>
    </source>
</evidence>
<name>A0AA88XK62_PINIB</name>
<evidence type="ECO:0000313" key="10">
    <source>
        <dbReference type="EMBL" id="KAK3086792.1"/>
    </source>
</evidence>
<feature type="domain" description="G-protein coupled receptors family 1 profile" evidence="9">
    <location>
        <begin position="47"/>
        <end position="105"/>
    </location>
</feature>
<keyword evidence="4" id="KW-0297">G-protein coupled receptor</keyword>
<evidence type="ECO:0000256" key="3">
    <source>
        <dbReference type="ARBA" id="ARBA00022989"/>
    </source>
</evidence>
<reference evidence="10" key="1">
    <citation type="submission" date="2019-08" db="EMBL/GenBank/DDBJ databases">
        <title>The improved chromosome-level genome for the pearl oyster Pinctada fucata martensii using PacBio sequencing and Hi-C.</title>
        <authorList>
            <person name="Zheng Z."/>
        </authorList>
    </citation>
    <scope>NUCLEOTIDE SEQUENCE</scope>
    <source>
        <strain evidence="10">ZZ-2019</strain>
        <tissue evidence="10">Adductor muscle</tissue>
    </source>
</reference>
<dbReference type="GO" id="GO:0004930">
    <property type="term" value="F:G protein-coupled receptor activity"/>
    <property type="evidence" value="ECO:0007669"/>
    <property type="project" value="UniProtKB-KW"/>
</dbReference>
<evidence type="ECO:0000256" key="6">
    <source>
        <dbReference type="ARBA" id="ARBA00023170"/>
    </source>
</evidence>
<dbReference type="SUPFAM" id="SSF81321">
    <property type="entry name" value="Family A G protein-coupled receptor-like"/>
    <property type="match status" value="1"/>
</dbReference>
<feature type="transmembrane region" description="Helical" evidence="8">
    <location>
        <begin position="27"/>
        <end position="56"/>
    </location>
</feature>
<keyword evidence="3 8" id="KW-1133">Transmembrane helix</keyword>